<dbReference type="PANTHER" id="PTHR46910">
    <property type="entry name" value="TRANSCRIPTION FACTOR PDR1"/>
    <property type="match status" value="1"/>
</dbReference>
<evidence type="ECO:0000313" key="10">
    <source>
        <dbReference type="Proteomes" id="UP000559256"/>
    </source>
</evidence>
<evidence type="ECO:0000259" key="8">
    <source>
        <dbReference type="SMART" id="SM00906"/>
    </source>
</evidence>
<dbReference type="PANTHER" id="PTHR46910:SF1">
    <property type="entry name" value="MISCELLANEOUS ZN(II)2CYS6 TRANSCRIPTION FACTOR (EUROFUNG)-RELATED"/>
    <property type="match status" value="1"/>
</dbReference>
<organism evidence="9 10">
    <name type="scientific">Tetrapyrgos nigripes</name>
    <dbReference type="NCBI Taxonomy" id="182062"/>
    <lineage>
        <taxon>Eukaryota</taxon>
        <taxon>Fungi</taxon>
        <taxon>Dikarya</taxon>
        <taxon>Basidiomycota</taxon>
        <taxon>Agaricomycotina</taxon>
        <taxon>Agaricomycetes</taxon>
        <taxon>Agaricomycetidae</taxon>
        <taxon>Agaricales</taxon>
        <taxon>Marasmiineae</taxon>
        <taxon>Marasmiaceae</taxon>
        <taxon>Tetrapyrgos</taxon>
    </lineage>
</organism>
<keyword evidence="2" id="KW-0732">Signal</keyword>
<keyword evidence="1" id="KW-0719">Serine esterase</keyword>
<feature type="compositionally biased region" description="Polar residues" evidence="7">
    <location>
        <begin position="363"/>
        <end position="374"/>
    </location>
</feature>
<dbReference type="CDD" id="cd12148">
    <property type="entry name" value="fungal_TF_MHR"/>
    <property type="match status" value="1"/>
</dbReference>
<evidence type="ECO:0000256" key="7">
    <source>
        <dbReference type="SAM" id="MobiDB-lite"/>
    </source>
</evidence>
<dbReference type="GO" id="GO:0052689">
    <property type="term" value="F:carboxylic ester hydrolase activity"/>
    <property type="evidence" value="ECO:0007669"/>
    <property type="project" value="UniProtKB-KW"/>
</dbReference>
<dbReference type="EMBL" id="JAACJM010000223">
    <property type="protein sequence ID" value="KAF5336744.1"/>
    <property type="molecule type" value="Genomic_DNA"/>
</dbReference>
<feature type="region of interest" description="Disordered" evidence="7">
    <location>
        <begin position="895"/>
        <end position="924"/>
    </location>
</feature>
<dbReference type="GO" id="GO:0008270">
    <property type="term" value="F:zinc ion binding"/>
    <property type="evidence" value="ECO:0007669"/>
    <property type="project" value="InterPro"/>
</dbReference>
<evidence type="ECO:0000256" key="1">
    <source>
        <dbReference type="ARBA" id="ARBA00022487"/>
    </source>
</evidence>
<dbReference type="InterPro" id="IPR050987">
    <property type="entry name" value="AtrR-like"/>
</dbReference>
<feature type="domain" description="Xylanolytic transcriptional activator regulatory" evidence="8">
    <location>
        <begin position="580"/>
        <end position="653"/>
    </location>
</feature>
<keyword evidence="3 6" id="KW-0378">Hydrolase</keyword>
<dbReference type="GO" id="GO:0006351">
    <property type="term" value="P:DNA-templated transcription"/>
    <property type="evidence" value="ECO:0007669"/>
    <property type="project" value="InterPro"/>
</dbReference>
<evidence type="ECO:0000256" key="5">
    <source>
        <dbReference type="ARBA" id="ARBA00023242"/>
    </source>
</evidence>
<dbReference type="InterPro" id="IPR011118">
    <property type="entry name" value="Tannase/feruloyl_esterase"/>
</dbReference>
<feature type="region of interest" description="Disordered" evidence="7">
    <location>
        <begin position="359"/>
        <end position="395"/>
    </location>
</feature>
<dbReference type="SMART" id="SM00906">
    <property type="entry name" value="Fungal_trans"/>
    <property type="match status" value="1"/>
</dbReference>
<dbReference type="GO" id="GO:0003677">
    <property type="term" value="F:DNA binding"/>
    <property type="evidence" value="ECO:0007669"/>
    <property type="project" value="InterPro"/>
</dbReference>
<dbReference type="Pfam" id="PF04082">
    <property type="entry name" value="Fungal_trans"/>
    <property type="match status" value="1"/>
</dbReference>
<dbReference type="EC" id="3.1.1.-" evidence="6"/>
<dbReference type="Proteomes" id="UP000559256">
    <property type="component" value="Unassembled WGS sequence"/>
</dbReference>
<sequence>MYTGELFGYTSDWFRYVIYNDSSYDVTTLGEEDWALAEQRNPFNIATWNGNISSFRDRQGKLIAYHGQADGIITSANSERYYEHVSSTMGLDPSQLNEFWRFFRISGMEQLFRRRRSLDRSWEELEEGMEVAWVEEGVAPERLLGTKFVNDTIRTEGSVALERSHCRVALLDAIILPTSSMSGVRNAGAAFAIPNHMTGNTSFANCYQARGTTGRVANPPSSLTRCSDFQRLSETRKDCHIDDDVDEENVSRKKRRTPRMLAMNVVGEKFDCDYARRVCSSCITWNTACTHTVAKRKRGPKTGNTSNFAAVKSIISSILAEASQPFNIPEDEDSVREILVDIATYVRHLEKELARARRHESWAQHQTSRSTVDAQSTPQSGPSPSSVEEESDYSEGEALSHEIAKVRLTRMQNRHFGKSSSVFLITSAIDIMKYPYYERRWEYYVPSQFERTYVEGKPVYEFPEHDHLQSLVEVYFTHHHPHVPLLHQASFERSVAEGLHLRDHQFGALVLAVCSVASKYSVDSRNLPEDSSVTLALGWRWFQQLKLTRNMFAEPVSLYELQTFCLEISFLRTSFHNEASWLLTGLCIRLAHERGLHRRRDPLEKPTLERELWKRAFWFLSMNDTLWSAFFGRPCASSKDEYDLEPLVEYDDSVWGSPFIDVSTLSTSKTSNSAYWNCLIKLVEILAFCQRTLYSVRKSELIDAMGVPDTQWNEKAATQIDSALNSWTDALPSHLKWDPHCTNTVYIVQSASLHAVFYWIQLHAHRSFIPLLKQGGQLSSTFPSVAICMNAARSCINIIDVLHRRHGHAMLSELPVALMSSAVIIMICIFRSKELQLQIEPQKEMATVFKSVGIMRDWEKTYMTAGRFVDLMHVIMSGGGLQYPIHVQETPESALLKRPREMDPERNPQSTMDPPTNPSRTDTPPEIGRLLAGSNRVPQTIQNPNQHLNFLSESRTPYPATASGFEETSAFQDQRRGMTNSGSSADILTSVSNIASSTTESLDMDAAFFNDLSNGFNSVSNVLGSSPDDWTPALYGTVASDVGGVHQVRDESLDIGSSELQHVVHEEIRPQPINQSLSTFSSGGDLHMMTSSSIGTHQEDWEGFMANIDYFLEYGFTF</sequence>
<evidence type="ECO:0000256" key="3">
    <source>
        <dbReference type="ARBA" id="ARBA00022801"/>
    </source>
</evidence>
<name>A0A8H5C8N3_9AGAR</name>
<comment type="similarity">
    <text evidence="6">Belongs to the tannase family.</text>
</comment>
<reference evidence="9 10" key="1">
    <citation type="journal article" date="2020" name="ISME J.">
        <title>Uncovering the hidden diversity of litter-decomposition mechanisms in mushroom-forming fungi.</title>
        <authorList>
            <person name="Floudas D."/>
            <person name="Bentzer J."/>
            <person name="Ahren D."/>
            <person name="Johansson T."/>
            <person name="Persson P."/>
            <person name="Tunlid A."/>
        </authorList>
    </citation>
    <scope>NUCLEOTIDE SEQUENCE [LARGE SCALE GENOMIC DNA]</scope>
    <source>
        <strain evidence="9 10">CBS 291.85</strain>
    </source>
</reference>
<dbReference type="AlphaFoldDB" id="A0A8H5C8N3"/>
<evidence type="ECO:0000256" key="4">
    <source>
        <dbReference type="ARBA" id="ARBA00023157"/>
    </source>
</evidence>
<dbReference type="OrthoDB" id="4456959at2759"/>
<evidence type="ECO:0000313" key="9">
    <source>
        <dbReference type="EMBL" id="KAF5336744.1"/>
    </source>
</evidence>
<protein>
    <recommendedName>
        <fullName evidence="6">Carboxylic ester hydrolase</fullName>
        <ecNumber evidence="6">3.1.1.-</ecNumber>
    </recommendedName>
</protein>
<proteinExistence type="inferred from homology"/>
<keyword evidence="10" id="KW-1185">Reference proteome</keyword>
<gene>
    <name evidence="9" type="ORF">D9758_016282</name>
</gene>
<accession>A0A8H5C8N3</accession>
<dbReference type="Pfam" id="PF07519">
    <property type="entry name" value="Tannase"/>
    <property type="match status" value="1"/>
</dbReference>
<comment type="caution">
    <text evidence="9">The sequence shown here is derived from an EMBL/GenBank/DDBJ whole genome shotgun (WGS) entry which is preliminary data.</text>
</comment>
<keyword evidence="5" id="KW-0539">Nucleus</keyword>
<dbReference type="InterPro" id="IPR007219">
    <property type="entry name" value="XnlR_reg_dom"/>
</dbReference>
<evidence type="ECO:0000256" key="6">
    <source>
        <dbReference type="RuleBase" id="RU361238"/>
    </source>
</evidence>
<evidence type="ECO:0000256" key="2">
    <source>
        <dbReference type="ARBA" id="ARBA00022729"/>
    </source>
</evidence>
<keyword evidence="4" id="KW-1015">Disulfide bond</keyword>
<feature type="compositionally biased region" description="Low complexity" evidence="7">
    <location>
        <begin position="375"/>
        <end position="386"/>
    </location>
</feature>
<feature type="compositionally biased region" description="Polar residues" evidence="7">
    <location>
        <begin position="907"/>
        <end position="922"/>
    </location>
</feature>
<dbReference type="GO" id="GO:0003700">
    <property type="term" value="F:DNA-binding transcription factor activity"/>
    <property type="evidence" value="ECO:0007669"/>
    <property type="project" value="InterPro"/>
</dbReference>